<sequence length="222" mass="23926">MPFGNAALPENFVRAYLEIEGGAKLDCYFNPTEYSIAKTNTWEAEKVNGKSSPNQKFTSGNPRKMELSLLFDQTFPPFKMSVGEATALLLDAMEVPGGQTAGAPTAAPPFITFGWGKLKFKGACTSLTCTYKLFSPEGEALRADVKLSLTQTGQPPKGQNPTTRAQAGFGVHRVKDGDTLPSISYASYGDATKWRLIAEANGVDNPLHLRRGSSLSLPTLET</sequence>
<evidence type="ECO:0000313" key="2">
    <source>
        <dbReference type="EMBL" id="RKQ91378.1"/>
    </source>
</evidence>
<keyword evidence="3" id="KW-1185">Reference proteome</keyword>
<name>A0A660L8N9_9ACTN</name>
<feature type="domain" description="LysM" evidence="1">
    <location>
        <begin position="170"/>
        <end position="217"/>
    </location>
</feature>
<gene>
    <name evidence="2" type="ORF">C8N24_1200</name>
</gene>
<dbReference type="PROSITE" id="PS51782">
    <property type="entry name" value="LYSM"/>
    <property type="match status" value="1"/>
</dbReference>
<dbReference type="EMBL" id="RBIL01000001">
    <property type="protein sequence ID" value="RKQ91378.1"/>
    <property type="molecule type" value="Genomic_DNA"/>
</dbReference>
<dbReference type="Pfam" id="PF19266">
    <property type="entry name" value="CIS_tube"/>
    <property type="match status" value="1"/>
</dbReference>
<protein>
    <submittedName>
        <fullName evidence="2">LysM domain-containing protein</fullName>
    </submittedName>
</protein>
<comment type="caution">
    <text evidence="2">The sequence shown here is derived from an EMBL/GenBank/DDBJ whole genome shotgun (WGS) entry which is preliminary data.</text>
</comment>
<dbReference type="RefSeq" id="WP_121248935.1">
    <property type="nucleotide sequence ID" value="NZ_RBIL01000001.1"/>
</dbReference>
<dbReference type="Gene3D" id="3.10.350.10">
    <property type="entry name" value="LysM domain"/>
    <property type="match status" value="1"/>
</dbReference>
<dbReference type="Pfam" id="PF01476">
    <property type="entry name" value="LysM"/>
    <property type="match status" value="1"/>
</dbReference>
<evidence type="ECO:0000313" key="3">
    <source>
        <dbReference type="Proteomes" id="UP000278962"/>
    </source>
</evidence>
<proteinExistence type="predicted"/>
<dbReference type="CDD" id="cd00118">
    <property type="entry name" value="LysM"/>
    <property type="match status" value="1"/>
</dbReference>
<dbReference type="InterPro" id="IPR036779">
    <property type="entry name" value="LysM_dom_sf"/>
</dbReference>
<dbReference type="Proteomes" id="UP000278962">
    <property type="component" value="Unassembled WGS sequence"/>
</dbReference>
<dbReference type="OrthoDB" id="9815939at2"/>
<reference evidence="2 3" key="1">
    <citation type="submission" date="2018-10" db="EMBL/GenBank/DDBJ databases">
        <title>Genomic Encyclopedia of Archaeal and Bacterial Type Strains, Phase II (KMG-II): from individual species to whole genera.</title>
        <authorList>
            <person name="Goeker M."/>
        </authorList>
    </citation>
    <scope>NUCLEOTIDE SEQUENCE [LARGE SCALE GENOMIC DNA]</scope>
    <source>
        <strain evidence="2 3">DSM 14954</strain>
    </source>
</reference>
<organism evidence="2 3">
    <name type="scientific">Solirubrobacter pauli</name>
    <dbReference type="NCBI Taxonomy" id="166793"/>
    <lineage>
        <taxon>Bacteria</taxon>
        <taxon>Bacillati</taxon>
        <taxon>Actinomycetota</taxon>
        <taxon>Thermoleophilia</taxon>
        <taxon>Solirubrobacterales</taxon>
        <taxon>Solirubrobacteraceae</taxon>
        <taxon>Solirubrobacter</taxon>
    </lineage>
</organism>
<dbReference type="InterPro" id="IPR045361">
    <property type="entry name" value="CIS_tube_prot_N"/>
</dbReference>
<evidence type="ECO:0000259" key="1">
    <source>
        <dbReference type="PROSITE" id="PS51782"/>
    </source>
</evidence>
<dbReference type="AlphaFoldDB" id="A0A660L8N9"/>
<accession>A0A660L8N9</accession>
<dbReference type="InterPro" id="IPR018392">
    <property type="entry name" value="LysM"/>
</dbReference>